<organism evidence="1 2">
    <name type="scientific">Ancylobacter polymorphus</name>
    <dbReference type="NCBI Taxonomy" id="223390"/>
    <lineage>
        <taxon>Bacteria</taxon>
        <taxon>Pseudomonadati</taxon>
        <taxon>Pseudomonadota</taxon>
        <taxon>Alphaproteobacteria</taxon>
        <taxon>Hyphomicrobiales</taxon>
        <taxon>Xanthobacteraceae</taxon>
        <taxon>Ancylobacter</taxon>
    </lineage>
</organism>
<proteinExistence type="predicted"/>
<dbReference type="Proteomes" id="UP001224682">
    <property type="component" value="Unassembled WGS sequence"/>
</dbReference>
<evidence type="ECO:0000313" key="2">
    <source>
        <dbReference type="Proteomes" id="UP001224682"/>
    </source>
</evidence>
<dbReference type="EMBL" id="JAUSUI010000005">
    <property type="protein sequence ID" value="MDQ0303815.1"/>
    <property type="molecule type" value="Genomic_DNA"/>
</dbReference>
<protein>
    <submittedName>
        <fullName evidence="1">Uncharacterized protein</fullName>
    </submittedName>
</protein>
<keyword evidence="2" id="KW-1185">Reference proteome</keyword>
<gene>
    <name evidence="1" type="ORF">J2S75_002849</name>
</gene>
<evidence type="ECO:0000313" key="1">
    <source>
        <dbReference type="EMBL" id="MDQ0303815.1"/>
    </source>
</evidence>
<reference evidence="1 2" key="1">
    <citation type="submission" date="2023-07" db="EMBL/GenBank/DDBJ databases">
        <title>Genomic Encyclopedia of Type Strains, Phase IV (KMG-IV): sequencing the most valuable type-strain genomes for metagenomic binning, comparative biology and taxonomic classification.</title>
        <authorList>
            <person name="Goeker M."/>
        </authorList>
    </citation>
    <scope>NUCLEOTIDE SEQUENCE [LARGE SCALE GENOMIC DNA]</scope>
    <source>
        <strain evidence="1 2">DSM 2457</strain>
    </source>
</reference>
<dbReference type="RefSeq" id="WP_307020516.1">
    <property type="nucleotide sequence ID" value="NZ_JAUSUI010000005.1"/>
</dbReference>
<sequence length="77" mass="8261">MTAKFEINIIRNLYDNEGGHHMTIRPDVDGLGLVEIDGKGDFGGTICIQPEMALVLADAIRACAEEMIAAALSEEGE</sequence>
<comment type="caution">
    <text evidence="1">The sequence shown here is derived from an EMBL/GenBank/DDBJ whole genome shotgun (WGS) entry which is preliminary data.</text>
</comment>
<accession>A0ABU0BDA8</accession>
<name>A0ABU0BDA8_9HYPH</name>